<sequence>MISGEKKEALLTVGGITSATQIPDAGHLVSPPGRDIYIPTAVQRNGPRLMISAVRGGPSPRMVCSRSFLTCGNDDTSATICIQSSSIRKRRSWQGRHPSNSLLGINLLCFMHIFSLHRRCWRIYLNAVDCLPSLVARRYMCVVVLPILIEPYFSGITLVGDASQRLRLSTHLLGIVSSGHDSESRSPGVNLWMVRQRRTGRLSIRVFVSPP</sequence>
<reference evidence="1" key="1">
    <citation type="submission" date="2023-06" db="EMBL/GenBank/DDBJ databases">
        <authorList>
            <consortium name="Lawrence Berkeley National Laboratory"/>
            <person name="Ahrendt S."/>
            <person name="Sahu N."/>
            <person name="Indic B."/>
            <person name="Wong-Bajracharya J."/>
            <person name="Merenyi Z."/>
            <person name="Ke H.-M."/>
            <person name="Monk M."/>
            <person name="Kocsube S."/>
            <person name="Drula E."/>
            <person name="Lipzen A."/>
            <person name="Balint B."/>
            <person name="Henrissat B."/>
            <person name="Andreopoulos B."/>
            <person name="Martin F.M."/>
            <person name="Harder C.B."/>
            <person name="Rigling D."/>
            <person name="Ford K.L."/>
            <person name="Foster G.D."/>
            <person name="Pangilinan J."/>
            <person name="Papanicolaou A."/>
            <person name="Barry K."/>
            <person name="LaButti K."/>
            <person name="Viragh M."/>
            <person name="Koriabine M."/>
            <person name="Yan M."/>
            <person name="Riley R."/>
            <person name="Champramary S."/>
            <person name="Plett K.L."/>
            <person name="Tsai I.J."/>
            <person name="Slot J."/>
            <person name="Sipos G."/>
            <person name="Plett J."/>
            <person name="Nagy L.G."/>
            <person name="Grigoriev I.V."/>
        </authorList>
    </citation>
    <scope>NUCLEOTIDE SEQUENCE</scope>
    <source>
        <strain evidence="1">HWK02</strain>
    </source>
</reference>
<evidence type="ECO:0000313" key="2">
    <source>
        <dbReference type="Proteomes" id="UP001175228"/>
    </source>
</evidence>
<gene>
    <name evidence="1" type="ORF">EDD18DRAFT_834648</name>
</gene>
<accession>A0AA39PA90</accession>
<dbReference type="EMBL" id="JAUEPU010000080">
    <property type="protein sequence ID" value="KAK0480505.1"/>
    <property type="molecule type" value="Genomic_DNA"/>
</dbReference>
<dbReference type="Proteomes" id="UP001175228">
    <property type="component" value="Unassembled WGS sequence"/>
</dbReference>
<proteinExistence type="predicted"/>
<name>A0AA39PA90_9AGAR</name>
<evidence type="ECO:0000313" key="1">
    <source>
        <dbReference type="EMBL" id="KAK0480505.1"/>
    </source>
</evidence>
<protein>
    <submittedName>
        <fullName evidence="1">Uncharacterized protein</fullName>
    </submittedName>
</protein>
<comment type="caution">
    <text evidence="1">The sequence shown here is derived from an EMBL/GenBank/DDBJ whole genome shotgun (WGS) entry which is preliminary data.</text>
</comment>
<dbReference type="AlphaFoldDB" id="A0AA39PA90"/>
<organism evidence="1 2">
    <name type="scientific">Armillaria luteobubalina</name>
    <dbReference type="NCBI Taxonomy" id="153913"/>
    <lineage>
        <taxon>Eukaryota</taxon>
        <taxon>Fungi</taxon>
        <taxon>Dikarya</taxon>
        <taxon>Basidiomycota</taxon>
        <taxon>Agaricomycotina</taxon>
        <taxon>Agaricomycetes</taxon>
        <taxon>Agaricomycetidae</taxon>
        <taxon>Agaricales</taxon>
        <taxon>Marasmiineae</taxon>
        <taxon>Physalacriaceae</taxon>
        <taxon>Armillaria</taxon>
    </lineage>
</organism>
<keyword evidence="2" id="KW-1185">Reference proteome</keyword>